<feature type="compositionally biased region" description="Low complexity" evidence="3">
    <location>
        <begin position="563"/>
        <end position="581"/>
    </location>
</feature>
<dbReference type="AlphaFoldDB" id="A0A8H7E725"/>
<dbReference type="Pfam" id="PF25555">
    <property type="entry name" value="RAB3A-like_C"/>
    <property type="match status" value="1"/>
</dbReference>
<feature type="region of interest" description="Disordered" evidence="3">
    <location>
        <begin position="209"/>
        <end position="232"/>
    </location>
</feature>
<dbReference type="GO" id="GO:0051286">
    <property type="term" value="C:cell tip"/>
    <property type="evidence" value="ECO:0007669"/>
    <property type="project" value="TreeGrafter"/>
</dbReference>
<dbReference type="Pfam" id="PF06428">
    <property type="entry name" value="Sec2p"/>
    <property type="match status" value="1"/>
</dbReference>
<feature type="compositionally biased region" description="Low complexity" evidence="3">
    <location>
        <begin position="32"/>
        <end position="45"/>
    </location>
</feature>
<keyword evidence="6" id="KW-1185">Reference proteome</keyword>
<dbReference type="OrthoDB" id="1748564at2759"/>
<feature type="coiled-coil region" evidence="2">
    <location>
        <begin position="75"/>
        <end position="202"/>
    </location>
</feature>
<evidence type="ECO:0000313" key="6">
    <source>
        <dbReference type="Proteomes" id="UP000606974"/>
    </source>
</evidence>
<evidence type="ECO:0000313" key="5">
    <source>
        <dbReference type="EMBL" id="KAF7510628.1"/>
    </source>
</evidence>
<dbReference type="CDD" id="cd21044">
    <property type="entry name" value="Rab11BD_RAB3IP_like"/>
    <property type="match status" value="1"/>
</dbReference>
<dbReference type="GO" id="GO:0005085">
    <property type="term" value="F:guanyl-nucleotide exchange factor activity"/>
    <property type="evidence" value="ECO:0007669"/>
    <property type="project" value="InterPro"/>
</dbReference>
<proteinExistence type="predicted"/>
<name>A0A8H7E725_9EURO</name>
<dbReference type="Proteomes" id="UP000606974">
    <property type="component" value="Unassembled WGS sequence"/>
</dbReference>
<gene>
    <name evidence="5" type="ORF">GJ744_006240</name>
</gene>
<dbReference type="SUPFAM" id="SSF144284">
    <property type="entry name" value="Sec2 N-terminal region"/>
    <property type="match status" value="1"/>
</dbReference>
<comment type="caution">
    <text evidence="5">The sequence shown here is derived from an EMBL/GenBank/DDBJ whole genome shotgun (WGS) entry which is preliminary data.</text>
</comment>
<dbReference type="InterPro" id="IPR009449">
    <property type="entry name" value="Sec2_N"/>
</dbReference>
<protein>
    <recommendedName>
        <fullName evidence="4">GDP/GTP exchange factor Sec2 N-terminal domain-containing protein</fullName>
    </recommendedName>
</protein>
<evidence type="ECO:0000256" key="3">
    <source>
        <dbReference type="SAM" id="MobiDB-lite"/>
    </source>
</evidence>
<evidence type="ECO:0000256" key="1">
    <source>
        <dbReference type="ARBA" id="ARBA00023054"/>
    </source>
</evidence>
<accession>A0A8H7E725</accession>
<sequence length="648" mass="70476">MAASGPDLALHGISPRIGSQESLSTVPDPGNTSSSDLSRTPSPSSRHPDLSDEAAKLSDKLINAINHHTVLEDTVAQTRHELETAKAKVRQLEAEVRAQEQKVTEGLLIPKADADNDKAQLVAELANERRQKAVILQEKRGIESELENLTVSLFEEANKMVAAANKERDAVERRNQQLRDQVKDTESLLANQQEQLAQLKIVMQQMGPQVNKDEGPDSGRNSTEPSSPSSYREKDAQLLRLLEAMNLSPRTTEIGGDISPAPSTTLTHLLKPVCRTDLPAYEDFRHLLLLSQKSQPASRVTSGSYAGLSVMGLGGLTSSSSSSPLPPLSNSSSTSLNATSSLSATTSPQLPGSFSPNPNTERGPTPLKEIKFYKRLLVEDIEPTLRLDLSSSISWLSRRSILSALTESGLIVEPIPESGIRLYGRITPCALCGESRKDDSNPRTHRMRVSEGEGATKWALCSLCLEKVRATCDLVGYVRMVRDGVVRCTDKEEEQEAWEELIRLRERLFWARMAGGVVPSFIERMSEKSSPLVRSSREEEAAAAAAGFELTKIGQSSASRNLTDGPSTPTNSSTPDSENTEAAAQLQTNLSDAIPSDPEASMPGIRDVTPKTPPRFPIREKRGNSWGNLKVSVPKAFSSLGEDVNVLH</sequence>
<dbReference type="EMBL" id="JAACFV010000028">
    <property type="protein sequence ID" value="KAF7510628.1"/>
    <property type="molecule type" value="Genomic_DNA"/>
</dbReference>
<dbReference type="InterPro" id="IPR040351">
    <property type="entry name" value="RAB3IL/RAB3IP/Sec2"/>
</dbReference>
<dbReference type="Gene3D" id="6.10.140.910">
    <property type="match status" value="1"/>
</dbReference>
<feature type="region of interest" description="Disordered" evidence="3">
    <location>
        <begin position="1"/>
        <end position="52"/>
    </location>
</feature>
<dbReference type="PANTHER" id="PTHR14430">
    <property type="entry name" value="RABIN3-RELATED"/>
    <property type="match status" value="1"/>
</dbReference>
<feature type="compositionally biased region" description="Polar residues" evidence="3">
    <location>
        <begin position="349"/>
        <end position="362"/>
    </location>
</feature>
<evidence type="ECO:0000256" key="2">
    <source>
        <dbReference type="SAM" id="Coils"/>
    </source>
</evidence>
<keyword evidence="1 2" id="KW-0175">Coiled coil</keyword>
<feature type="domain" description="GDP/GTP exchange factor Sec2 N-terminal" evidence="4">
    <location>
        <begin position="69"/>
        <end position="206"/>
    </location>
</feature>
<feature type="compositionally biased region" description="Polar residues" evidence="3">
    <location>
        <begin position="219"/>
        <end position="230"/>
    </location>
</feature>
<dbReference type="PANTHER" id="PTHR14430:SF0">
    <property type="entry name" value="SEC2P DOMAIN-CONTAINING PROTEIN"/>
    <property type="match status" value="1"/>
</dbReference>
<feature type="region of interest" description="Disordered" evidence="3">
    <location>
        <begin position="317"/>
        <end position="366"/>
    </location>
</feature>
<feature type="region of interest" description="Disordered" evidence="3">
    <location>
        <begin position="555"/>
        <end position="622"/>
    </location>
</feature>
<dbReference type="GO" id="GO:0070319">
    <property type="term" value="C:Golgi to plasma membrane transport vesicle"/>
    <property type="evidence" value="ECO:0007669"/>
    <property type="project" value="TreeGrafter"/>
</dbReference>
<reference evidence="5" key="1">
    <citation type="submission" date="2020-02" db="EMBL/GenBank/DDBJ databases">
        <authorList>
            <person name="Palmer J.M."/>
        </authorList>
    </citation>
    <scope>NUCLEOTIDE SEQUENCE</scope>
    <source>
        <strain evidence="5">EPUS1.4</strain>
        <tissue evidence="5">Thallus</tissue>
    </source>
</reference>
<evidence type="ECO:0000259" key="4">
    <source>
        <dbReference type="Pfam" id="PF06428"/>
    </source>
</evidence>
<organism evidence="5 6">
    <name type="scientific">Endocarpon pusillum</name>
    <dbReference type="NCBI Taxonomy" id="364733"/>
    <lineage>
        <taxon>Eukaryota</taxon>
        <taxon>Fungi</taxon>
        <taxon>Dikarya</taxon>
        <taxon>Ascomycota</taxon>
        <taxon>Pezizomycotina</taxon>
        <taxon>Eurotiomycetes</taxon>
        <taxon>Chaetothyriomycetidae</taxon>
        <taxon>Verrucariales</taxon>
        <taxon>Verrucariaceae</taxon>
        <taxon>Endocarpon</taxon>
    </lineage>
</organism>
<feature type="compositionally biased region" description="Low complexity" evidence="3">
    <location>
        <begin position="317"/>
        <end position="348"/>
    </location>
</feature>
<dbReference type="GO" id="GO:0006887">
    <property type="term" value="P:exocytosis"/>
    <property type="evidence" value="ECO:0007669"/>
    <property type="project" value="TreeGrafter"/>
</dbReference>